<accession>A0A1M6M2X1</accession>
<dbReference type="PANTHER" id="PTHR35024:SF4">
    <property type="entry name" value="POLYMER-FORMING CYTOSKELETAL PROTEIN"/>
    <property type="match status" value="1"/>
</dbReference>
<sequence length="129" mass="14133">MFKKKEELDYAKVDTIIGKETSFNGQFNGKGILRIDGKIIGEVIQNGDIIVGETGIVEANIKGRHITVSGIVKGNIEASGLLQLLSTAKVYGDIKIYKLSIDDGAIFKGCCEMIREEKTIEKEESKKVV</sequence>
<evidence type="ECO:0000313" key="3">
    <source>
        <dbReference type="Proteomes" id="UP000243547"/>
    </source>
</evidence>
<dbReference type="RefSeq" id="WP_072906272.1">
    <property type="nucleotide sequence ID" value="NZ_FRAI01000006.1"/>
</dbReference>
<dbReference type="OrthoDB" id="9802488at2"/>
<dbReference type="Pfam" id="PF04519">
    <property type="entry name" value="Bactofilin"/>
    <property type="match status" value="1"/>
</dbReference>
<reference evidence="3" key="1">
    <citation type="submission" date="2016-11" db="EMBL/GenBank/DDBJ databases">
        <authorList>
            <person name="Varghese N."/>
            <person name="Submissions S."/>
        </authorList>
    </citation>
    <scope>NUCLEOTIDE SEQUENCE [LARGE SCALE GENOMIC DNA]</scope>
    <source>
        <strain evidence="3">DSM 14826</strain>
    </source>
</reference>
<protein>
    <submittedName>
        <fullName evidence="2">Protein CcmA, bactofilin family</fullName>
    </submittedName>
</protein>
<comment type="similarity">
    <text evidence="1">Belongs to the bactofilin family.</text>
</comment>
<name>A0A1M6M2X1_9FIRM</name>
<dbReference type="PANTHER" id="PTHR35024">
    <property type="entry name" value="HYPOTHETICAL CYTOSOLIC PROTEIN"/>
    <property type="match status" value="1"/>
</dbReference>
<evidence type="ECO:0000256" key="1">
    <source>
        <dbReference type="ARBA" id="ARBA00044755"/>
    </source>
</evidence>
<dbReference type="Proteomes" id="UP000243547">
    <property type="component" value="Unassembled WGS sequence"/>
</dbReference>
<proteinExistence type="inferred from homology"/>
<dbReference type="EMBL" id="FRAI01000006">
    <property type="protein sequence ID" value="SHJ77824.1"/>
    <property type="molecule type" value="Genomic_DNA"/>
</dbReference>
<gene>
    <name evidence="2" type="ORF">SAMN02745227_00631</name>
</gene>
<organism evidence="2 3">
    <name type="scientific">Anaerobranca californiensis DSM 14826</name>
    <dbReference type="NCBI Taxonomy" id="1120989"/>
    <lineage>
        <taxon>Bacteria</taxon>
        <taxon>Bacillati</taxon>
        <taxon>Bacillota</taxon>
        <taxon>Clostridia</taxon>
        <taxon>Eubacteriales</taxon>
        <taxon>Proteinivoracaceae</taxon>
        <taxon>Anaerobranca</taxon>
    </lineage>
</organism>
<dbReference type="AlphaFoldDB" id="A0A1M6M2X1"/>
<dbReference type="InterPro" id="IPR007607">
    <property type="entry name" value="BacA/B"/>
</dbReference>
<keyword evidence="3" id="KW-1185">Reference proteome</keyword>
<dbReference type="STRING" id="1120989.SAMN02745227_00631"/>
<evidence type="ECO:0000313" key="2">
    <source>
        <dbReference type="EMBL" id="SHJ77824.1"/>
    </source>
</evidence>